<proteinExistence type="predicted"/>
<dbReference type="RefSeq" id="WP_012906049.1">
    <property type="nucleotide sequence ID" value="NZ_CAJTBI010000005.1"/>
</dbReference>
<protein>
    <submittedName>
        <fullName evidence="1">Uncharacterized protein</fullName>
    </submittedName>
</protein>
<dbReference type="AlphaFoldDB" id="A0A482PL08"/>
<evidence type="ECO:0000313" key="1">
    <source>
        <dbReference type="EMBL" id="QBY28370.1"/>
    </source>
</evidence>
<dbReference type="NCBIfam" id="NF041743">
    <property type="entry name" value="RdrA"/>
    <property type="match status" value="1"/>
</dbReference>
<dbReference type="OMA" id="YHHAIFI"/>
<gene>
    <name evidence="1" type="ORF">E2R62_05585</name>
</gene>
<reference evidence="1" key="1">
    <citation type="submission" date="2019-03" db="EMBL/GenBank/DDBJ databases">
        <title>Complete genome sequence of enteropathogenic Citrobacter rodentium strain DBS100.</title>
        <authorList>
            <person name="Popov G."/>
            <person name="Fiebig A."/>
            <person name="Shideler S."/>
            <person name="Coombes B."/>
            <person name="Savchenko A."/>
        </authorList>
    </citation>
    <scope>NUCLEOTIDE SEQUENCE</scope>
    <source>
        <strain evidence="1">DBS100</strain>
    </source>
</reference>
<dbReference type="EMBL" id="CP038008">
    <property type="protein sequence ID" value="QBY28370.1"/>
    <property type="molecule type" value="Genomic_DNA"/>
</dbReference>
<sequence>MTSEIVLNLDFPEYKDDFCTDSIDEQDNELWQQQANKKLLSFLEVMGEEARRYKENNSRSTHPHYKTLSSYHHAIFISGARGAGKTVFMRNARFSWQKHYNKDLKRPKLYFIDVIDPTLLNIDDRFSEVIIASIYATVEKRMKQPDIAQNIKDNFINSLKTLSGALGKSKDYDEYRGIDRIQKYRSGIHLEKYFHQFLISSVELLDCDALVLPIDDVDMKIDNAFGVLDDIRCLLSCPLVLPLVSGDNDLYRFIAKSKFEELLNRKANSNYAKEGSEIAERLSEAYITKVFPSHVKIPLQPIDELLPYLYIHSNEDENKQHTSYSEFIKLVQQKFYFLCNGQERSTNWPQPRSAREVTQLIRSLPPSTLSKEDDSGTDLWQRFAVWAEERRDGLALTNVESYLFIKNAKAVEDLNLSNLIAFNPLLQKGKYPWAEKDFYKQQSQRRKELNAPETNSGILNTVFSEQRKDFILRSMPALELIMEPMYVTKTVAEKNDNSALIAIYTHSDYYSQQQNRRCHIFFGRAFEIMFWSVLAKTENLPQEFYEKDKFKSLFGNIFKKVPFYSIFSMNPTKVVDEENDDGSEPDFSQKLDDSINELVEDIYIWATSNKLRAFKNKNLIPLMTCVFNKVFSQINVLRKNVQDRVKFRDEHLSDLAKRFEYMFINAIFTFIREGVVVNTNVATGAAPARVRNLSEFNRYDKTLSRNMSGILSVKEDNGLTIVKESEGDIADLLFEIWHSPLFKLTTRTCYPIGKINSQNTAQENLSSDFNSFFENGINFELIKQYYWQTSNHDNIRTADVREWATSRLNEAIILFSWMKESKSIKAKIDGQSYEGRLFRGLQQALEGYEEV</sequence>
<name>A0A482PL08_CITRO</name>
<organism evidence="1">
    <name type="scientific">Citrobacter rodentium</name>
    <dbReference type="NCBI Taxonomy" id="67825"/>
    <lineage>
        <taxon>Bacteria</taxon>
        <taxon>Pseudomonadati</taxon>
        <taxon>Pseudomonadota</taxon>
        <taxon>Gammaproteobacteria</taxon>
        <taxon>Enterobacterales</taxon>
        <taxon>Enterobacteriaceae</taxon>
        <taxon>Citrobacter</taxon>
    </lineage>
</organism>
<accession>A0A482PL08</accession>